<organism evidence="11 12">
    <name type="scientific">Coemansia guatemalensis</name>
    <dbReference type="NCBI Taxonomy" id="2761395"/>
    <lineage>
        <taxon>Eukaryota</taxon>
        <taxon>Fungi</taxon>
        <taxon>Fungi incertae sedis</taxon>
        <taxon>Zoopagomycota</taxon>
        <taxon>Kickxellomycotina</taxon>
        <taxon>Kickxellomycetes</taxon>
        <taxon>Kickxellales</taxon>
        <taxon>Kickxellaceae</taxon>
        <taxon>Coemansia</taxon>
    </lineage>
</organism>
<keyword evidence="2" id="KW-0813">Transport</keyword>
<dbReference type="OrthoDB" id="422637at2759"/>
<dbReference type="PROSITE" id="PS00211">
    <property type="entry name" value="ABC_TRANSPORTER_1"/>
    <property type="match status" value="1"/>
</dbReference>
<evidence type="ECO:0000259" key="9">
    <source>
        <dbReference type="PROSITE" id="PS50893"/>
    </source>
</evidence>
<evidence type="ECO:0000313" key="12">
    <source>
        <dbReference type="Proteomes" id="UP001140094"/>
    </source>
</evidence>
<dbReference type="GO" id="GO:0006635">
    <property type="term" value="P:fatty acid beta-oxidation"/>
    <property type="evidence" value="ECO:0007669"/>
    <property type="project" value="TreeGrafter"/>
</dbReference>
<dbReference type="Pfam" id="PF06472">
    <property type="entry name" value="ABC_membrane_2"/>
    <property type="match status" value="1"/>
</dbReference>
<feature type="transmembrane region" description="Helical" evidence="8">
    <location>
        <begin position="206"/>
        <end position="229"/>
    </location>
</feature>
<keyword evidence="12" id="KW-1185">Reference proteome</keyword>
<evidence type="ECO:0000256" key="8">
    <source>
        <dbReference type="SAM" id="Phobius"/>
    </source>
</evidence>
<dbReference type="InterPro" id="IPR017871">
    <property type="entry name" value="ABC_transporter-like_CS"/>
</dbReference>
<evidence type="ECO:0000256" key="2">
    <source>
        <dbReference type="ARBA" id="ARBA00022448"/>
    </source>
</evidence>
<keyword evidence="5" id="KW-0067">ATP-binding</keyword>
<dbReference type="GO" id="GO:0005524">
    <property type="term" value="F:ATP binding"/>
    <property type="evidence" value="ECO:0007669"/>
    <property type="project" value="UniProtKB-KW"/>
</dbReference>
<evidence type="ECO:0000259" key="10">
    <source>
        <dbReference type="PROSITE" id="PS50929"/>
    </source>
</evidence>
<comment type="caution">
    <text evidence="11">The sequence shown here is derived from an EMBL/GenBank/DDBJ whole genome shotgun (WGS) entry which is preliminary data.</text>
</comment>
<keyword evidence="4" id="KW-0547">Nucleotide-binding</keyword>
<dbReference type="Proteomes" id="UP001140094">
    <property type="component" value="Unassembled WGS sequence"/>
</dbReference>
<keyword evidence="6 8" id="KW-1133">Transmembrane helix</keyword>
<evidence type="ECO:0000256" key="4">
    <source>
        <dbReference type="ARBA" id="ARBA00022741"/>
    </source>
</evidence>
<reference evidence="11" key="1">
    <citation type="submission" date="2022-07" db="EMBL/GenBank/DDBJ databases">
        <title>Phylogenomic reconstructions and comparative analyses of Kickxellomycotina fungi.</title>
        <authorList>
            <person name="Reynolds N.K."/>
            <person name="Stajich J.E."/>
            <person name="Barry K."/>
            <person name="Grigoriev I.V."/>
            <person name="Crous P."/>
            <person name="Smith M.E."/>
        </authorList>
    </citation>
    <scope>NUCLEOTIDE SEQUENCE</scope>
    <source>
        <strain evidence="11">NRRL 1565</strain>
    </source>
</reference>
<dbReference type="Gene3D" id="1.20.1560.10">
    <property type="entry name" value="ABC transporter type 1, transmembrane domain"/>
    <property type="match status" value="1"/>
</dbReference>
<dbReference type="GO" id="GO:0042760">
    <property type="term" value="P:very long-chain fatty acid catabolic process"/>
    <property type="evidence" value="ECO:0007669"/>
    <property type="project" value="TreeGrafter"/>
</dbReference>
<feature type="transmembrane region" description="Helical" evidence="8">
    <location>
        <begin position="292"/>
        <end position="318"/>
    </location>
</feature>
<dbReference type="GO" id="GO:0007031">
    <property type="term" value="P:peroxisome organization"/>
    <property type="evidence" value="ECO:0007669"/>
    <property type="project" value="TreeGrafter"/>
</dbReference>
<dbReference type="InterPro" id="IPR003593">
    <property type="entry name" value="AAA+_ATPase"/>
</dbReference>
<evidence type="ECO:0000256" key="3">
    <source>
        <dbReference type="ARBA" id="ARBA00022692"/>
    </source>
</evidence>
<accession>A0A9W8HW01</accession>
<dbReference type="CDD" id="cd03223">
    <property type="entry name" value="ABCD_peroxisomal_ALDP"/>
    <property type="match status" value="1"/>
</dbReference>
<evidence type="ECO:0000256" key="7">
    <source>
        <dbReference type="ARBA" id="ARBA00023136"/>
    </source>
</evidence>
<keyword evidence="7 8" id="KW-0472">Membrane</keyword>
<feature type="transmembrane region" description="Helical" evidence="8">
    <location>
        <begin position="184"/>
        <end position="200"/>
    </location>
</feature>
<proteinExistence type="inferred from homology"/>
<protein>
    <submittedName>
        <fullName evidence="11">Uncharacterized protein</fullName>
    </submittedName>
</protein>
<dbReference type="InterPro" id="IPR036640">
    <property type="entry name" value="ABC1_TM_sf"/>
</dbReference>
<dbReference type="PROSITE" id="PS50929">
    <property type="entry name" value="ABC_TM1F"/>
    <property type="match status" value="1"/>
</dbReference>
<dbReference type="PANTHER" id="PTHR11384:SF59">
    <property type="entry name" value="LYSOSOMAL COBALAMIN TRANSPORTER ABCD4"/>
    <property type="match status" value="1"/>
</dbReference>
<dbReference type="InterPro" id="IPR050835">
    <property type="entry name" value="ABC_transporter_sub-D"/>
</dbReference>
<sequence length="617" mass="67277">MREAMQISQENSRTADVALLPLNGFGEGEKSEQAGQQFKVGRVLLQRLRRICSVVVKGSAHEHVGMWYAGLVAGKLAAEVMYYYAGTLPSEFFRVLGDRNLPAFASLLGRCVVVVGLAGSCKAVLEYVGGLIGVSMRQELTRYTHARYLRAPNFYSVATSGTIDNPDQRTTQDIERLTRSGADVLAELLIAPFLIAYYTVQCWKMAGIYGPLAIYIYFGIGAAATRLAMAPIIRQVYIQEQAEGDFRFHHVRTGECAESIAFIAGEDRERAAADRALKAVTGAQRRVLGKQFWLGLLTQVFAYMGSTVSYVIIGVPIFMGSYDDKSGAELSSIISLNAFVSIYLIYRFTSVIELTKRLADVAGYATRVAQLWEELDRLDVEAEADDADSGVSIRDSAVIVARGLDVCTPGGVRLVTELDLEIGVGDSLVITGPNGAGKTALLRTLCGLWRPGGGEVQLAHTNGAPDVLFLPQAPYIIGGSLREQLCYPGLWGGRHAMCFNADIVRILATVGLSHVVDIVGTSNLDYPYTVQAWLRLLSPGERQMMSIARVLFWRPKFVMLDECTSALDACAAEALYRAILDAGITVVSVSHSAHLERFHKRRLSLDGSGGYTLDDVR</sequence>
<dbReference type="SUPFAM" id="SSF90123">
    <property type="entry name" value="ABC transporter transmembrane region"/>
    <property type="match status" value="1"/>
</dbReference>
<dbReference type="GO" id="GO:0005778">
    <property type="term" value="C:peroxisomal membrane"/>
    <property type="evidence" value="ECO:0007669"/>
    <property type="project" value="TreeGrafter"/>
</dbReference>
<evidence type="ECO:0000256" key="5">
    <source>
        <dbReference type="ARBA" id="ARBA00022840"/>
    </source>
</evidence>
<dbReference type="SMART" id="SM00382">
    <property type="entry name" value="AAA"/>
    <property type="match status" value="1"/>
</dbReference>
<dbReference type="Gene3D" id="3.40.50.300">
    <property type="entry name" value="P-loop containing nucleotide triphosphate hydrolases"/>
    <property type="match status" value="1"/>
</dbReference>
<feature type="domain" description="ABC transmembrane type-1" evidence="10">
    <location>
        <begin position="95"/>
        <end position="323"/>
    </location>
</feature>
<feature type="transmembrane region" description="Helical" evidence="8">
    <location>
        <begin position="330"/>
        <end position="348"/>
    </location>
</feature>
<dbReference type="AlphaFoldDB" id="A0A9W8HW01"/>
<dbReference type="PANTHER" id="PTHR11384">
    <property type="entry name" value="ATP-BINDING CASSETTE, SUB-FAMILY D MEMBER"/>
    <property type="match status" value="1"/>
</dbReference>
<evidence type="ECO:0000256" key="1">
    <source>
        <dbReference type="ARBA" id="ARBA00008575"/>
    </source>
</evidence>
<dbReference type="EMBL" id="JANBUO010000266">
    <property type="protein sequence ID" value="KAJ2805687.1"/>
    <property type="molecule type" value="Genomic_DNA"/>
</dbReference>
<gene>
    <name evidence="11" type="ORF">H4R20_001985</name>
</gene>
<dbReference type="InterPro" id="IPR011527">
    <property type="entry name" value="ABC1_TM_dom"/>
</dbReference>
<dbReference type="Pfam" id="PF00005">
    <property type="entry name" value="ABC_tran"/>
    <property type="match status" value="1"/>
</dbReference>
<name>A0A9W8HW01_9FUNG</name>
<dbReference type="SUPFAM" id="SSF52540">
    <property type="entry name" value="P-loop containing nucleoside triphosphate hydrolases"/>
    <property type="match status" value="1"/>
</dbReference>
<dbReference type="InterPro" id="IPR027417">
    <property type="entry name" value="P-loop_NTPase"/>
</dbReference>
<evidence type="ECO:0000256" key="6">
    <source>
        <dbReference type="ARBA" id="ARBA00022989"/>
    </source>
</evidence>
<dbReference type="GO" id="GO:0005324">
    <property type="term" value="F:long-chain fatty acid transmembrane transporter activity"/>
    <property type="evidence" value="ECO:0007669"/>
    <property type="project" value="TreeGrafter"/>
</dbReference>
<dbReference type="GO" id="GO:0140359">
    <property type="term" value="F:ABC-type transporter activity"/>
    <property type="evidence" value="ECO:0007669"/>
    <property type="project" value="InterPro"/>
</dbReference>
<keyword evidence="3 8" id="KW-0812">Transmembrane</keyword>
<evidence type="ECO:0000313" key="11">
    <source>
        <dbReference type="EMBL" id="KAJ2805687.1"/>
    </source>
</evidence>
<comment type="similarity">
    <text evidence="1">Belongs to the ABC transporter superfamily. ABCD family. Peroxisomal fatty acyl CoA transporter (TC 3.A.1.203) subfamily.</text>
</comment>
<dbReference type="GO" id="GO:0015910">
    <property type="term" value="P:long-chain fatty acid import into peroxisome"/>
    <property type="evidence" value="ECO:0007669"/>
    <property type="project" value="TreeGrafter"/>
</dbReference>
<feature type="domain" description="ABC transporter" evidence="9">
    <location>
        <begin position="393"/>
        <end position="616"/>
    </location>
</feature>
<dbReference type="PROSITE" id="PS50893">
    <property type="entry name" value="ABC_TRANSPORTER_2"/>
    <property type="match status" value="1"/>
</dbReference>
<dbReference type="GO" id="GO:0016887">
    <property type="term" value="F:ATP hydrolysis activity"/>
    <property type="evidence" value="ECO:0007669"/>
    <property type="project" value="InterPro"/>
</dbReference>
<dbReference type="InterPro" id="IPR003439">
    <property type="entry name" value="ABC_transporter-like_ATP-bd"/>
</dbReference>